<dbReference type="Gene3D" id="1.10.3090.10">
    <property type="entry name" value="cca-adding enzyme, domain 2"/>
    <property type="match status" value="1"/>
</dbReference>
<evidence type="ECO:0000256" key="11">
    <source>
        <dbReference type="PROSITE-ProRule" id="PRU00703"/>
    </source>
</evidence>
<dbReference type="Gene3D" id="3.90.1640.10">
    <property type="entry name" value="inorganic pyrophosphatase (n-terminal core)"/>
    <property type="match status" value="1"/>
</dbReference>
<dbReference type="RefSeq" id="WP_089760506.1">
    <property type="nucleotide sequence ID" value="NZ_FNGO01000013.1"/>
</dbReference>
<keyword evidence="5" id="KW-0819">tRNA processing</keyword>
<dbReference type="GO" id="GO:0016779">
    <property type="term" value="F:nucleotidyltransferase activity"/>
    <property type="evidence" value="ECO:0007669"/>
    <property type="project" value="UniProtKB-KW"/>
</dbReference>
<dbReference type="InterPro" id="IPR052390">
    <property type="entry name" value="tRNA_nt/polyA_polymerase"/>
</dbReference>
<dbReference type="Pfam" id="PF01368">
    <property type="entry name" value="DHH"/>
    <property type="match status" value="1"/>
</dbReference>
<dbReference type="InterPro" id="IPR001667">
    <property type="entry name" value="DDH_dom"/>
</dbReference>
<dbReference type="InterPro" id="IPR000644">
    <property type="entry name" value="CBS_dom"/>
</dbReference>
<dbReference type="InterPro" id="IPR043519">
    <property type="entry name" value="NT_sf"/>
</dbReference>
<evidence type="ECO:0000256" key="9">
    <source>
        <dbReference type="ARBA" id="ARBA00022842"/>
    </source>
</evidence>
<dbReference type="InterPro" id="IPR002646">
    <property type="entry name" value="PolA_pol_head_dom"/>
</dbReference>
<accession>A0A1G9PJ86</accession>
<proteinExistence type="inferred from homology"/>
<dbReference type="EMBL" id="FNGO01000013">
    <property type="protein sequence ID" value="SDL98613.1"/>
    <property type="molecule type" value="Genomic_DNA"/>
</dbReference>
<dbReference type="Proteomes" id="UP000199476">
    <property type="component" value="Unassembled WGS sequence"/>
</dbReference>
<dbReference type="SUPFAM" id="SSF81301">
    <property type="entry name" value="Nucleotidyltransferase"/>
    <property type="match status" value="1"/>
</dbReference>
<feature type="domain" description="CBS" evidence="13">
    <location>
        <begin position="314"/>
        <end position="373"/>
    </location>
</feature>
<keyword evidence="9" id="KW-0460">Magnesium</keyword>
<dbReference type="SMART" id="SM00116">
    <property type="entry name" value="CBS"/>
    <property type="match status" value="2"/>
</dbReference>
<protein>
    <submittedName>
        <fullName evidence="14">tRNA nucleotidyltransferase (CCA-adding enzyme)</fullName>
    </submittedName>
</protein>
<dbReference type="OrthoDB" id="9805698at2"/>
<dbReference type="STRING" id="321763.SAMN04488692_11332"/>
<dbReference type="CDD" id="cd05398">
    <property type="entry name" value="NT_ClassII-CCAase"/>
    <property type="match status" value="1"/>
</dbReference>
<comment type="similarity">
    <text evidence="2 12">Belongs to the tRNA nucleotidyltransferase/poly(A) polymerase family.</text>
</comment>
<dbReference type="SUPFAM" id="SSF81891">
    <property type="entry name" value="Poly A polymerase C-terminal region-like"/>
    <property type="match status" value="1"/>
</dbReference>
<dbReference type="Pfam" id="PF00571">
    <property type="entry name" value="CBS"/>
    <property type="match status" value="2"/>
</dbReference>
<dbReference type="SUPFAM" id="SSF64182">
    <property type="entry name" value="DHH phosphoesterases"/>
    <property type="match status" value="1"/>
</dbReference>
<keyword evidence="7" id="KW-0479">Metal-binding</keyword>
<evidence type="ECO:0000313" key="15">
    <source>
        <dbReference type="Proteomes" id="UP000199476"/>
    </source>
</evidence>
<keyword evidence="15" id="KW-1185">Reference proteome</keyword>
<evidence type="ECO:0000256" key="12">
    <source>
        <dbReference type="RuleBase" id="RU003953"/>
    </source>
</evidence>
<keyword evidence="10 12" id="KW-0694">RNA-binding</keyword>
<dbReference type="PROSITE" id="PS51371">
    <property type="entry name" value="CBS"/>
    <property type="match status" value="2"/>
</dbReference>
<evidence type="ECO:0000256" key="10">
    <source>
        <dbReference type="ARBA" id="ARBA00022884"/>
    </source>
</evidence>
<evidence type="ECO:0000256" key="5">
    <source>
        <dbReference type="ARBA" id="ARBA00022694"/>
    </source>
</evidence>
<organism evidence="14 15">
    <name type="scientific">Halarsenatibacter silvermanii</name>
    <dbReference type="NCBI Taxonomy" id="321763"/>
    <lineage>
        <taxon>Bacteria</taxon>
        <taxon>Bacillati</taxon>
        <taxon>Bacillota</taxon>
        <taxon>Clostridia</taxon>
        <taxon>Halanaerobiales</taxon>
        <taxon>Halarsenatibacteraceae</taxon>
        <taxon>Halarsenatibacter</taxon>
    </lineage>
</organism>
<evidence type="ECO:0000256" key="6">
    <source>
        <dbReference type="ARBA" id="ARBA00022695"/>
    </source>
</evidence>
<dbReference type="GO" id="GO:0000166">
    <property type="term" value="F:nucleotide binding"/>
    <property type="evidence" value="ECO:0007669"/>
    <property type="project" value="UniProtKB-KW"/>
</dbReference>
<dbReference type="Gene3D" id="3.10.310.30">
    <property type="match status" value="1"/>
</dbReference>
<dbReference type="PANTHER" id="PTHR47788">
    <property type="entry name" value="POLYA POLYMERASE"/>
    <property type="match status" value="1"/>
</dbReference>
<evidence type="ECO:0000256" key="1">
    <source>
        <dbReference type="ARBA" id="ARBA00001946"/>
    </source>
</evidence>
<evidence type="ECO:0000313" key="14">
    <source>
        <dbReference type="EMBL" id="SDL98613.1"/>
    </source>
</evidence>
<evidence type="ECO:0000256" key="2">
    <source>
        <dbReference type="ARBA" id="ARBA00007265"/>
    </source>
</evidence>
<dbReference type="InterPro" id="IPR046342">
    <property type="entry name" value="CBS_dom_sf"/>
</dbReference>
<dbReference type="CDD" id="cd04595">
    <property type="entry name" value="CBS_pair_DHH_polyA_Pol_assoc"/>
    <property type="match status" value="1"/>
</dbReference>
<keyword evidence="6" id="KW-0548">Nucleotidyltransferase</keyword>
<dbReference type="GO" id="GO:0008033">
    <property type="term" value="P:tRNA processing"/>
    <property type="evidence" value="ECO:0007669"/>
    <property type="project" value="UniProtKB-KW"/>
</dbReference>
<evidence type="ECO:0000256" key="3">
    <source>
        <dbReference type="ARBA" id="ARBA00022555"/>
    </source>
</evidence>
<dbReference type="AlphaFoldDB" id="A0A1G9PJ86"/>
<dbReference type="GO" id="GO:0000049">
    <property type="term" value="F:tRNA binding"/>
    <property type="evidence" value="ECO:0007669"/>
    <property type="project" value="UniProtKB-KW"/>
</dbReference>
<dbReference type="SUPFAM" id="SSF54631">
    <property type="entry name" value="CBS-domain pair"/>
    <property type="match status" value="1"/>
</dbReference>
<dbReference type="Gene3D" id="3.30.460.10">
    <property type="entry name" value="Beta Polymerase, domain 2"/>
    <property type="match status" value="1"/>
</dbReference>
<keyword evidence="8" id="KW-0547">Nucleotide-binding</keyword>
<keyword evidence="4 12" id="KW-0808">Transferase</keyword>
<dbReference type="InterPro" id="IPR038763">
    <property type="entry name" value="DHH_sf"/>
</dbReference>
<gene>
    <name evidence="14" type="ORF">SAMN04488692_11332</name>
</gene>
<dbReference type="Gene3D" id="3.10.580.10">
    <property type="entry name" value="CBS-domain"/>
    <property type="match status" value="1"/>
</dbReference>
<keyword evidence="11" id="KW-0129">CBS domain</keyword>
<evidence type="ECO:0000259" key="13">
    <source>
        <dbReference type="PROSITE" id="PS51371"/>
    </source>
</evidence>
<name>A0A1G9PJ86_9FIRM</name>
<sequence length="871" mass="98474">MEIIVSHDHTDLDGLAAMIAARSLYSRAKPVLVGRLSSLARDLMALYRGALEVYELADIDPDEVTRVIVVDTADINRLGDLGDHIDLNKVEVIVYDHHPHDSSSSDWIDLDMSENVGSSTTIIVNRLIREGKEPNPVEATLFALGIYADTGNFTHMSTTAADLKAAAHLLDSGARTRIINQFLEERLDEEQQRALEKLLKGRQELNINGTGVSIFSADFSRYIMGLNKVTRRIKNLYDLASIFVVAGGEDKVDLIGRSSDEAVDIGQICSHFQGGGHPGAGSARLDMSLDRAKQELIEVLQTEITRMNCVRSIMSSPVRTINSEATVAEAGEMMEKYGHSGLIVVDEEDEVVGIFSRRDLEKIMEHDLMNAPVRGYMSDDVVTISPEATIRDAQELMVKYDIGRLPVMEDEKMVGIVTRTDVLASYYEDASPHHFQNRYGTSMVEISERRENAANLLDGLPAGIQKILQTCSLLSEKLDIPVYLVGGMVRDMLLGRENRDIDLVIEGEIKSFLQELADELEAEYQFHERFQTGTLTLSGEYNLDLARARSEFYPSPGARPQVEQAGLLEDLFRRDFTINAMAVELSREKYGLLYDFFGACADLDRKYIRALHRFSFLDDPTRIIRGLKYALELDFHIEEETEKLMDEALKRGDFSRLKLNRVFQELKDLVRSYHNHQRFAALMHRLPAFKLLAYDFEFDRERWESWEDLSESLEYLCSRDYNIKEWGVKLAFLLENMPFAYRDRLSLSEEVADLLDFLAGIDDFIAELERDDDPVSLNENLSRLSPEKLALLYFLAPDQKFRETLEYFVEELAGAGLSIDGNDMLELGLDPGPAVQEVLDQVWAEYLQGGVAGREEQLKLAARLIRERNGG</sequence>
<evidence type="ECO:0000256" key="7">
    <source>
        <dbReference type="ARBA" id="ARBA00022723"/>
    </source>
</evidence>
<comment type="cofactor">
    <cofactor evidence="1">
        <name>Mg(2+)</name>
        <dbReference type="ChEBI" id="CHEBI:18420"/>
    </cofactor>
</comment>
<dbReference type="PANTHER" id="PTHR47788:SF1">
    <property type="entry name" value="A-ADDING TRNA NUCLEOTIDYLTRANSFERASE"/>
    <property type="match status" value="1"/>
</dbReference>
<reference evidence="14 15" key="1">
    <citation type="submission" date="2016-10" db="EMBL/GenBank/DDBJ databases">
        <authorList>
            <person name="de Groot N.N."/>
        </authorList>
    </citation>
    <scope>NUCLEOTIDE SEQUENCE [LARGE SCALE GENOMIC DNA]</scope>
    <source>
        <strain evidence="14 15">SLAS-1</strain>
    </source>
</reference>
<dbReference type="Pfam" id="PF01743">
    <property type="entry name" value="PolyA_pol"/>
    <property type="match status" value="1"/>
</dbReference>
<keyword evidence="3" id="KW-0820">tRNA-binding</keyword>
<dbReference type="GO" id="GO:0046872">
    <property type="term" value="F:metal ion binding"/>
    <property type="evidence" value="ECO:0007669"/>
    <property type="project" value="UniProtKB-KW"/>
</dbReference>
<evidence type="ECO:0000256" key="4">
    <source>
        <dbReference type="ARBA" id="ARBA00022679"/>
    </source>
</evidence>
<evidence type="ECO:0000256" key="8">
    <source>
        <dbReference type="ARBA" id="ARBA00022741"/>
    </source>
</evidence>
<feature type="domain" description="CBS" evidence="13">
    <location>
        <begin position="377"/>
        <end position="432"/>
    </location>
</feature>